<gene>
    <name evidence="3" type="ORF">SAMN04489809_1342</name>
</gene>
<dbReference type="Proteomes" id="UP000182126">
    <property type="component" value="Chromosome I"/>
</dbReference>
<dbReference type="GeneID" id="36301073"/>
<dbReference type="SUPFAM" id="SSF52833">
    <property type="entry name" value="Thioredoxin-like"/>
    <property type="match status" value="1"/>
</dbReference>
<reference evidence="3 4" key="1">
    <citation type="submission" date="2016-10" db="EMBL/GenBank/DDBJ databases">
        <authorList>
            <person name="de Groot N.N."/>
        </authorList>
    </citation>
    <scope>NUCLEOTIDE SEQUENCE [LARGE SCALE GENOMIC DNA]</scope>
    <source>
        <strain evidence="3 4">DSM 15019</strain>
    </source>
</reference>
<keyword evidence="3" id="KW-0413">Isomerase</keyword>
<keyword evidence="1" id="KW-0472">Membrane</keyword>
<dbReference type="RefSeq" id="WP_060921247.1">
    <property type="nucleotide sequence ID" value="NZ_LT629770.1"/>
</dbReference>
<organism evidence="3 4">
    <name type="scientific">Microbacterium paraoxydans</name>
    <dbReference type="NCBI Taxonomy" id="199592"/>
    <lineage>
        <taxon>Bacteria</taxon>
        <taxon>Bacillati</taxon>
        <taxon>Actinomycetota</taxon>
        <taxon>Actinomycetes</taxon>
        <taxon>Micrococcales</taxon>
        <taxon>Microbacteriaceae</taxon>
        <taxon>Microbacterium</taxon>
    </lineage>
</organism>
<dbReference type="InterPro" id="IPR012336">
    <property type="entry name" value="Thioredoxin-like_fold"/>
</dbReference>
<evidence type="ECO:0000259" key="2">
    <source>
        <dbReference type="Pfam" id="PF13462"/>
    </source>
</evidence>
<dbReference type="Pfam" id="PF13462">
    <property type="entry name" value="Thioredoxin_4"/>
    <property type="match status" value="1"/>
</dbReference>
<proteinExistence type="predicted"/>
<feature type="transmembrane region" description="Helical" evidence="1">
    <location>
        <begin position="12"/>
        <end position="33"/>
    </location>
</feature>
<evidence type="ECO:0000256" key="1">
    <source>
        <dbReference type="SAM" id="Phobius"/>
    </source>
</evidence>
<dbReference type="Gene3D" id="3.40.30.10">
    <property type="entry name" value="Glutaredoxin"/>
    <property type="match status" value="1"/>
</dbReference>
<dbReference type="EMBL" id="LT629770">
    <property type="protein sequence ID" value="SDS21261.1"/>
    <property type="molecule type" value="Genomic_DNA"/>
</dbReference>
<dbReference type="CDD" id="cd02972">
    <property type="entry name" value="DsbA_family"/>
    <property type="match status" value="1"/>
</dbReference>
<evidence type="ECO:0000313" key="4">
    <source>
        <dbReference type="Proteomes" id="UP000182126"/>
    </source>
</evidence>
<feature type="domain" description="Thioredoxin-like fold" evidence="2">
    <location>
        <begin position="60"/>
        <end position="218"/>
    </location>
</feature>
<accession>A0A1H1QCJ7</accession>
<dbReference type="eggNOG" id="COG1651">
    <property type="taxonomic scope" value="Bacteria"/>
</dbReference>
<keyword evidence="1" id="KW-1133">Transmembrane helix</keyword>
<sequence length="223" mass="23785">MAAAKSNTNWFAIGVSIAVVVVLVALGGLVVFLNNQATSPGATPTANENFDAEAGSISMGDGDTTVSVFLDFQCPVCKSFEDQFGAALEAKAQSGEITLEQHPIAILDRFSQGTEFSSRSAGAAFCVAESDSDLYFDYAKVLFENQPAENTPGLTNEQLAEFATQIGAGDDVVSCITDETYRKFGAAQAKANDIQGTPTVEIDGERLDLQNQEDMKRFTDLLR</sequence>
<dbReference type="InterPro" id="IPR036249">
    <property type="entry name" value="Thioredoxin-like_sf"/>
</dbReference>
<protein>
    <submittedName>
        <fullName evidence="3">Protein-disulfide isomerase</fullName>
    </submittedName>
</protein>
<keyword evidence="1" id="KW-0812">Transmembrane</keyword>
<evidence type="ECO:0000313" key="3">
    <source>
        <dbReference type="EMBL" id="SDS21261.1"/>
    </source>
</evidence>
<dbReference type="AlphaFoldDB" id="A0A1H1QCJ7"/>
<name>A0A1H1QCJ7_9MICO</name>
<dbReference type="GO" id="GO:0016853">
    <property type="term" value="F:isomerase activity"/>
    <property type="evidence" value="ECO:0007669"/>
    <property type="project" value="UniProtKB-KW"/>
</dbReference>